<protein>
    <submittedName>
        <fullName evidence="8">Acyl-CoA dehydrogenase family protein</fullName>
    </submittedName>
</protein>
<dbReference type="InterPro" id="IPR036250">
    <property type="entry name" value="AcylCo_DH-like_C"/>
</dbReference>
<dbReference type="Pfam" id="PF00441">
    <property type="entry name" value="Acyl-CoA_dh_1"/>
    <property type="match status" value="1"/>
</dbReference>
<feature type="domain" description="Acyl-CoA dehydrogenase/oxidase C-terminal" evidence="6">
    <location>
        <begin position="209"/>
        <end position="354"/>
    </location>
</feature>
<accession>A0A7T4R016</accession>
<dbReference type="CDD" id="cd00567">
    <property type="entry name" value="ACAD"/>
    <property type="match status" value="1"/>
</dbReference>
<dbReference type="Gene3D" id="1.10.540.10">
    <property type="entry name" value="Acyl-CoA dehydrogenase/oxidase, N-terminal domain"/>
    <property type="match status" value="1"/>
</dbReference>
<evidence type="ECO:0000256" key="5">
    <source>
        <dbReference type="ARBA" id="ARBA00023002"/>
    </source>
</evidence>
<dbReference type="Gene3D" id="1.20.140.10">
    <property type="entry name" value="Butyryl-CoA Dehydrogenase, subunit A, domain 3"/>
    <property type="match status" value="1"/>
</dbReference>
<dbReference type="InterPro" id="IPR013786">
    <property type="entry name" value="AcylCoA_DH/ox_N"/>
</dbReference>
<dbReference type="GO" id="GO:0050660">
    <property type="term" value="F:flavin adenine dinucleotide binding"/>
    <property type="evidence" value="ECO:0007669"/>
    <property type="project" value="InterPro"/>
</dbReference>
<dbReference type="KEGG" id="snan:I6N98_16515"/>
<comment type="cofactor">
    <cofactor evidence="1">
        <name>FAD</name>
        <dbReference type="ChEBI" id="CHEBI:57692"/>
    </cofactor>
</comment>
<keyword evidence="3" id="KW-0285">Flavoprotein</keyword>
<sequence length="365" mass="39527">MDFSLTDEQQLLKDSIERYCADQQPDVDAAEQWQVFAELGWLAMPFAEDLGGFGGSIVESCLLMEGLGKSASIATFWSSILVAGALLAAAPASPRRDELLTEVMSGDLRLTPALFEGHYGEVPSSWQCLARRDADGWRLSGTKVLVPGAHFDQALVVARTESGELNAFVVASDSDGLISERMALMDGSDCCTLILEDVSVDAGACLFTGDGCEAALEQVLLSATVALAAEAQGAMDALLRDTVEYAKNRKQFGVAIGSFQALQHRMVDMYADAELCRAMLLRGQCAVLDHSADRTEVVAALKYQVGRKGRKIAEEAVQLHGGMGVSEELPIGQYLKRLMMIDACLGSADIQRERFYQHRYADLPQ</sequence>
<dbReference type="RefSeq" id="WP_198569422.1">
    <property type="nucleotide sequence ID" value="NZ_CP066167.1"/>
</dbReference>
<evidence type="ECO:0000256" key="1">
    <source>
        <dbReference type="ARBA" id="ARBA00001974"/>
    </source>
</evidence>
<evidence type="ECO:0000313" key="8">
    <source>
        <dbReference type="EMBL" id="QQD17923.1"/>
    </source>
</evidence>
<dbReference type="Pfam" id="PF02771">
    <property type="entry name" value="Acyl-CoA_dh_N"/>
    <property type="match status" value="1"/>
</dbReference>
<evidence type="ECO:0000259" key="7">
    <source>
        <dbReference type="Pfam" id="PF02771"/>
    </source>
</evidence>
<comment type="similarity">
    <text evidence="2">Belongs to the acyl-CoA dehydrogenase family.</text>
</comment>
<name>A0A7T4R016_9GAMM</name>
<reference evidence="8 9" key="1">
    <citation type="submission" date="2020-12" db="EMBL/GenBank/DDBJ databases">
        <authorList>
            <person name="Shan Y."/>
        </authorList>
    </citation>
    <scope>NUCLEOTIDE SEQUENCE [LARGE SCALE GENOMIC DNA]</scope>
    <source>
        <strain evidence="9">csc3.9</strain>
    </source>
</reference>
<dbReference type="Gene3D" id="2.40.110.10">
    <property type="entry name" value="Butyryl-CoA Dehydrogenase, subunit A, domain 2"/>
    <property type="match status" value="1"/>
</dbReference>
<dbReference type="InterPro" id="IPR046373">
    <property type="entry name" value="Acyl-CoA_Oxase/DH_mid-dom_sf"/>
</dbReference>
<dbReference type="AlphaFoldDB" id="A0A7T4R016"/>
<dbReference type="EMBL" id="CP066167">
    <property type="protein sequence ID" value="QQD17923.1"/>
    <property type="molecule type" value="Genomic_DNA"/>
</dbReference>
<organism evidence="8 9">
    <name type="scientific">Spongiibacter nanhainus</name>
    <dbReference type="NCBI Taxonomy" id="2794344"/>
    <lineage>
        <taxon>Bacteria</taxon>
        <taxon>Pseudomonadati</taxon>
        <taxon>Pseudomonadota</taxon>
        <taxon>Gammaproteobacteria</taxon>
        <taxon>Cellvibrionales</taxon>
        <taxon>Spongiibacteraceae</taxon>
        <taxon>Spongiibacter</taxon>
    </lineage>
</organism>
<dbReference type="SUPFAM" id="SSF56645">
    <property type="entry name" value="Acyl-CoA dehydrogenase NM domain-like"/>
    <property type="match status" value="1"/>
</dbReference>
<evidence type="ECO:0000313" key="9">
    <source>
        <dbReference type="Proteomes" id="UP000596063"/>
    </source>
</evidence>
<evidence type="ECO:0000256" key="2">
    <source>
        <dbReference type="ARBA" id="ARBA00009347"/>
    </source>
</evidence>
<keyword evidence="5" id="KW-0560">Oxidoreductase</keyword>
<evidence type="ECO:0000256" key="4">
    <source>
        <dbReference type="ARBA" id="ARBA00022827"/>
    </source>
</evidence>
<dbReference type="InterPro" id="IPR037069">
    <property type="entry name" value="AcylCoA_DH/ox_N_sf"/>
</dbReference>
<keyword evidence="4" id="KW-0274">FAD</keyword>
<dbReference type="PANTHER" id="PTHR43884">
    <property type="entry name" value="ACYL-COA DEHYDROGENASE"/>
    <property type="match status" value="1"/>
</dbReference>
<feature type="domain" description="Acyl-CoA dehydrogenase/oxidase N-terminal" evidence="7">
    <location>
        <begin position="6"/>
        <end position="106"/>
    </location>
</feature>
<keyword evidence="9" id="KW-1185">Reference proteome</keyword>
<dbReference type="SUPFAM" id="SSF47203">
    <property type="entry name" value="Acyl-CoA dehydrogenase C-terminal domain-like"/>
    <property type="match status" value="1"/>
</dbReference>
<evidence type="ECO:0000256" key="3">
    <source>
        <dbReference type="ARBA" id="ARBA00022630"/>
    </source>
</evidence>
<dbReference type="InterPro" id="IPR009100">
    <property type="entry name" value="AcylCoA_DH/oxidase_NM_dom_sf"/>
</dbReference>
<dbReference type="PANTHER" id="PTHR43884:SF20">
    <property type="entry name" value="ACYL-COA DEHYDROGENASE FADE28"/>
    <property type="match status" value="1"/>
</dbReference>
<dbReference type="InterPro" id="IPR009075">
    <property type="entry name" value="AcylCo_DH/oxidase_C"/>
</dbReference>
<gene>
    <name evidence="8" type="ORF">I6N98_16515</name>
</gene>
<evidence type="ECO:0000259" key="6">
    <source>
        <dbReference type="Pfam" id="PF00441"/>
    </source>
</evidence>
<proteinExistence type="inferred from homology"/>
<dbReference type="Proteomes" id="UP000596063">
    <property type="component" value="Chromosome"/>
</dbReference>
<dbReference type="GO" id="GO:0003995">
    <property type="term" value="F:acyl-CoA dehydrogenase activity"/>
    <property type="evidence" value="ECO:0007669"/>
    <property type="project" value="TreeGrafter"/>
</dbReference>